<feature type="compositionally biased region" description="Pro residues" evidence="1">
    <location>
        <begin position="255"/>
        <end position="264"/>
    </location>
</feature>
<feature type="compositionally biased region" description="Polar residues" evidence="1">
    <location>
        <begin position="203"/>
        <end position="213"/>
    </location>
</feature>
<dbReference type="Proteomes" id="UP000242287">
    <property type="component" value="Unassembled WGS sequence"/>
</dbReference>
<keyword evidence="3" id="KW-1185">Reference proteome</keyword>
<proteinExistence type="predicted"/>
<feature type="compositionally biased region" description="Polar residues" evidence="1">
    <location>
        <begin position="59"/>
        <end position="68"/>
    </location>
</feature>
<dbReference type="OrthoDB" id="2692698at2759"/>
<feature type="compositionally biased region" description="Polar residues" evidence="1">
    <location>
        <begin position="97"/>
        <end position="108"/>
    </location>
</feature>
<feature type="region of interest" description="Disordered" evidence="1">
    <location>
        <begin position="691"/>
        <end position="738"/>
    </location>
</feature>
<accession>A0A2A9NI14</accession>
<feature type="region of interest" description="Disordered" evidence="1">
    <location>
        <begin position="1"/>
        <end position="73"/>
    </location>
</feature>
<feature type="region of interest" description="Disordered" evidence="1">
    <location>
        <begin position="97"/>
        <end position="130"/>
    </location>
</feature>
<gene>
    <name evidence="2" type="ORF">AMATHDRAFT_43027</name>
</gene>
<dbReference type="EMBL" id="KZ302121">
    <property type="protein sequence ID" value="PFH47303.1"/>
    <property type="molecule type" value="Genomic_DNA"/>
</dbReference>
<dbReference type="AlphaFoldDB" id="A0A2A9NI14"/>
<evidence type="ECO:0000313" key="2">
    <source>
        <dbReference type="EMBL" id="PFH47303.1"/>
    </source>
</evidence>
<evidence type="ECO:0000313" key="3">
    <source>
        <dbReference type="Proteomes" id="UP000242287"/>
    </source>
</evidence>
<feature type="compositionally biased region" description="Polar residues" evidence="1">
    <location>
        <begin position="696"/>
        <end position="714"/>
    </location>
</feature>
<sequence length="738" mass="80069">MTSLFSRDALKRPPKRRCGSSSVSRRSRLPLQIILEEDEPHSSTSSSSSSPTRSERQRYPSTSISNVKGSHENVHCDNDLQFDNLLFSPRLTSQPIVTSPRSSYCQPRSASASPTPSASSTTSSGSPLTPCSSDDEFFACETNLRPVSIKPLVINKTRMMPTLCKSTSSFFESDSDEESDSEWYTREFSKIITLSSPIPPSFPTQQPSRPESMSLESLMQDITSQPEPSSPPPPPPPPKRPLSHTHKRSRSAPKEVPPPVPPLPDQFRPLSSSSISEGTKTTSNKVRPRSLCLRRPPPRTSIPSDCVLDDILNEEEDGSWSSAFDLSIYEQPSPAPSPAFISQNLAAPVAFNSPASMYSQNSALPIISVEDVEEHGEIEFVVDDITFSLDMNMPMRLPLSLPDSPIDLETDIANGLAELRSRQQQEELLLTPSAIVPPMIAVSEVDVKHEEVTEKEEAEEGQVITIPAMSLWEPAMSVPTSPLPISPATDASFESYQSRHDPDDDVYLSSEPVSATGSTRPVLRSKWSSSTLASLREEHAARSPRGPTSFLAANKLRLYFGGGSSPLSKYKQQQLASSGHQKKEHKRSGSAAAIAAAKAAVARAAGGAVYPYSPTSSPSKKSSAVKKAQRQVVVVPPQSPQFPSFSPPVSPVSPGFAHANPKKGWNGRASEVMVIGYGFSRVGQERERVLRRRGSLTPTVSDAGSEQSTASSLESPARLRRKPIPVEMFLRNTSAGSA</sequence>
<feature type="region of interest" description="Disordered" evidence="1">
    <location>
        <begin position="569"/>
        <end position="591"/>
    </location>
</feature>
<feature type="region of interest" description="Disordered" evidence="1">
    <location>
        <begin position="194"/>
        <end position="213"/>
    </location>
</feature>
<feature type="compositionally biased region" description="Low complexity" evidence="1">
    <location>
        <begin position="42"/>
        <end position="52"/>
    </location>
</feature>
<feature type="compositionally biased region" description="Polar residues" evidence="1">
    <location>
        <begin position="569"/>
        <end position="579"/>
    </location>
</feature>
<feature type="region of interest" description="Disordered" evidence="1">
    <location>
        <begin position="219"/>
        <end position="300"/>
    </location>
</feature>
<feature type="compositionally biased region" description="Pro residues" evidence="1">
    <location>
        <begin position="228"/>
        <end position="240"/>
    </location>
</feature>
<feature type="compositionally biased region" description="Low complexity" evidence="1">
    <location>
        <begin position="109"/>
        <end position="130"/>
    </location>
</feature>
<evidence type="ECO:0000256" key="1">
    <source>
        <dbReference type="SAM" id="MobiDB-lite"/>
    </source>
</evidence>
<feature type="compositionally biased region" description="Basic residues" evidence="1">
    <location>
        <begin position="241"/>
        <end position="251"/>
    </location>
</feature>
<feature type="region of interest" description="Disordered" evidence="1">
    <location>
        <begin position="482"/>
        <end position="522"/>
    </location>
</feature>
<feature type="compositionally biased region" description="Polar residues" evidence="1">
    <location>
        <begin position="269"/>
        <end position="285"/>
    </location>
</feature>
<reference evidence="2 3" key="1">
    <citation type="submission" date="2014-02" db="EMBL/GenBank/DDBJ databases">
        <title>Transposable element dynamics among asymbiotic and ectomycorrhizal Amanita fungi.</title>
        <authorList>
            <consortium name="DOE Joint Genome Institute"/>
            <person name="Hess J."/>
            <person name="Skrede I."/>
            <person name="Wolfe B."/>
            <person name="LaButti K."/>
            <person name="Ohm R.A."/>
            <person name="Grigoriev I.V."/>
            <person name="Pringle A."/>
        </authorList>
    </citation>
    <scope>NUCLEOTIDE SEQUENCE [LARGE SCALE GENOMIC DNA]</scope>
    <source>
        <strain evidence="2 3">SKay4041</strain>
    </source>
</reference>
<name>A0A2A9NI14_9AGAR</name>
<protein>
    <submittedName>
        <fullName evidence="2">Uncharacterized protein</fullName>
    </submittedName>
</protein>
<organism evidence="2 3">
    <name type="scientific">Amanita thiersii Skay4041</name>
    <dbReference type="NCBI Taxonomy" id="703135"/>
    <lineage>
        <taxon>Eukaryota</taxon>
        <taxon>Fungi</taxon>
        <taxon>Dikarya</taxon>
        <taxon>Basidiomycota</taxon>
        <taxon>Agaricomycotina</taxon>
        <taxon>Agaricomycetes</taxon>
        <taxon>Agaricomycetidae</taxon>
        <taxon>Agaricales</taxon>
        <taxon>Pluteineae</taxon>
        <taxon>Amanitaceae</taxon>
        <taxon>Amanita</taxon>
    </lineage>
</organism>